<sequence>MHNKDNNITTIWDMPVNTDRTIATNRPDIIVIDSVNSTCKLIDMTVPLDRNIALKEMEKKSKYNDLELNVAYGTEVIPVLVGASSGKHKESIRSS</sequence>
<reference evidence="1 2" key="1">
    <citation type="submission" date="2022-05" db="EMBL/GenBank/DDBJ databases">
        <authorList>
            <consortium name="Genoscope - CEA"/>
            <person name="William W."/>
        </authorList>
    </citation>
    <scope>NUCLEOTIDE SEQUENCE [LARGE SCALE GENOMIC DNA]</scope>
</reference>
<protein>
    <submittedName>
        <fullName evidence="1">Uncharacterized protein</fullName>
    </submittedName>
</protein>
<proteinExistence type="predicted"/>
<evidence type="ECO:0000313" key="1">
    <source>
        <dbReference type="EMBL" id="CAH3114710.1"/>
    </source>
</evidence>
<evidence type="ECO:0000313" key="2">
    <source>
        <dbReference type="Proteomes" id="UP001159428"/>
    </source>
</evidence>
<keyword evidence="2" id="KW-1185">Reference proteome</keyword>
<dbReference type="PANTHER" id="PTHR35450">
    <property type="entry name" value="REVERSE TRANSCRIPTASE DOMAIN-CONTAINING PROTEIN"/>
    <property type="match status" value="1"/>
</dbReference>
<dbReference type="Proteomes" id="UP001159428">
    <property type="component" value="Unassembled WGS sequence"/>
</dbReference>
<comment type="caution">
    <text evidence="1">The sequence shown here is derived from an EMBL/GenBank/DDBJ whole genome shotgun (WGS) entry which is preliminary data.</text>
</comment>
<dbReference type="AlphaFoldDB" id="A0AAU9WJJ8"/>
<gene>
    <name evidence="1" type="ORF">PMEA_00005591</name>
</gene>
<dbReference type="EMBL" id="CALNXJ010000014">
    <property type="protein sequence ID" value="CAH3114710.1"/>
    <property type="molecule type" value="Genomic_DNA"/>
</dbReference>
<dbReference type="PANTHER" id="PTHR35450:SF2">
    <property type="entry name" value="REVERSE TRANSCRIPTASE DOMAIN-CONTAINING PROTEIN"/>
    <property type="match status" value="1"/>
</dbReference>
<accession>A0AAU9WJJ8</accession>
<organism evidence="1 2">
    <name type="scientific">Pocillopora meandrina</name>
    <dbReference type="NCBI Taxonomy" id="46732"/>
    <lineage>
        <taxon>Eukaryota</taxon>
        <taxon>Metazoa</taxon>
        <taxon>Cnidaria</taxon>
        <taxon>Anthozoa</taxon>
        <taxon>Hexacorallia</taxon>
        <taxon>Scleractinia</taxon>
        <taxon>Astrocoeniina</taxon>
        <taxon>Pocilloporidae</taxon>
        <taxon>Pocillopora</taxon>
    </lineage>
</organism>
<name>A0AAU9WJJ8_9CNID</name>